<dbReference type="Gene3D" id="3.90.25.10">
    <property type="entry name" value="UDP-galactose 4-epimerase, domain 1"/>
    <property type="match status" value="1"/>
</dbReference>
<name>A0ABP6GU94_9ACTN</name>
<keyword evidence="3" id="KW-1185">Reference proteome</keyword>
<sequence>MIVISAAAGAFGRLVIERLLTRMPAGEVVAAVRDPVRGADLAALGVDVRHGDYDDPASLRSAFRGAERLLLISSPELAPDRRIRQHLAAIDAAGVGGVQAIAYTSFLGADRSGEGMNAAHHATERAIIDSGLGYTMLRHPFYSEAFIGTGLRDAVESGDLVSGTGGRGLNTALRADLAEAAANVLTEDAHLGRGYDLTGPLWTYPQLAEALGEATGKKIEYREDADGPSGPMGFLMGLARSGALERQTDDLRRVLGRAPTSLRQAVASALGQG</sequence>
<dbReference type="EMBL" id="BAAATZ010000013">
    <property type="protein sequence ID" value="GAA2728496.1"/>
    <property type="molecule type" value="Genomic_DNA"/>
</dbReference>
<evidence type="ECO:0000259" key="1">
    <source>
        <dbReference type="Pfam" id="PF13460"/>
    </source>
</evidence>
<evidence type="ECO:0000313" key="3">
    <source>
        <dbReference type="Proteomes" id="UP001501842"/>
    </source>
</evidence>
<dbReference type="Proteomes" id="UP001501842">
    <property type="component" value="Unassembled WGS sequence"/>
</dbReference>
<dbReference type="RefSeq" id="WP_344451701.1">
    <property type="nucleotide sequence ID" value="NZ_BAAATZ010000013.1"/>
</dbReference>
<dbReference type="InterPro" id="IPR016040">
    <property type="entry name" value="NAD(P)-bd_dom"/>
</dbReference>
<gene>
    <name evidence="2" type="ORF">GCM10010439_36860</name>
</gene>
<dbReference type="InterPro" id="IPR052718">
    <property type="entry name" value="NmrA-type_oxidoreductase"/>
</dbReference>
<accession>A0ABP6GU94</accession>
<feature type="domain" description="NAD(P)-binding" evidence="1">
    <location>
        <begin position="7"/>
        <end position="187"/>
    </location>
</feature>
<dbReference type="InterPro" id="IPR036291">
    <property type="entry name" value="NAD(P)-bd_dom_sf"/>
</dbReference>
<dbReference type="PANTHER" id="PTHR47129:SF1">
    <property type="entry name" value="NMRA-LIKE DOMAIN-CONTAINING PROTEIN"/>
    <property type="match status" value="1"/>
</dbReference>
<organism evidence="2 3">
    <name type="scientific">Actinocorallia aurantiaca</name>
    <dbReference type="NCBI Taxonomy" id="46204"/>
    <lineage>
        <taxon>Bacteria</taxon>
        <taxon>Bacillati</taxon>
        <taxon>Actinomycetota</taxon>
        <taxon>Actinomycetes</taxon>
        <taxon>Streptosporangiales</taxon>
        <taxon>Thermomonosporaceae</taxon>
        <taxon>Actinocorallia</taxon>
    </lineage>
</organism>
<dbReference type="SUPFAM" id="SSF51735">
    <property type="entry name" value="NAD(P)-binding Rossmann-fold domains"/>
    <property type="match status" value="1"/>
</dbReference>
<proteinExistence type="predicted"/>
<dbReference type="Gene3D" id="3.40.50.720">
    <property type="entry name" value="NAD(P)-binding Rossmann-like Domain"/>
    <property type="match status" value="1"/>
</dbReference>
<comment type="caution">
    <text evidence="2">The sequence shown here is derived from an EMBL/GenBank/DDBJ whole genome shotgun (WGS) entry which is preliminary data.</text>
</comment>
<reference evidence="3" key="1">
    <citation type="journal article" date="2019" name="Int. J. Syst. Evol. Microbiol.">
        <title>The Global Catalogue of Microorganisms (GCM) 10K type strain sequencing project: providing services to taxonomists for standard genome sequencing and annotation.</title>
        <authorList>
            <consortium name="The Broad Institute Genomics Platform"/>
            <consortium name="The Broad Institute Genome Sequencing Center for Infectious Disease"/>
            <person name="Wu L."/>
            <person name="Ma J."/>
        </authorList>
    </citation>
    <scope>NUCLEOTIDE SEQUENCE [LARGE SCALE GENOMIC DNA]</scope>
    <source>
        <strain evidence="3">JCM 8201</strain>
    </source>
</reference>
<evidence type="ECO:0000313" key="2">
    <source>
        <dbReference type="EMBL" id="GAA2728496.1"/>
    </source>
</evidence>
<dbReference type="PANTHER" id="PTHR47129">
    <property type="entry name" value="QUINONE OXIDOREDUCTASE 2"/>
    <property type="match status" value="1"/>
</dbReference>
<protein>
    <submittedName>
        <fullName evidence="2">SDR family oxidoreductase</fullName>
    </submittedName>
</protein>
<dbReference type="Pfam" id="PF13460">
    <property type="entry name" value="NAD_binding_10"/>
    <property type="match status" value="1"/>
</dbReference>